<sequence length="410" mass="44823">MVYYLGPWVIPVNPAKCLAANQSVICNFALYNNATTLTDAQKLVPNDDITGATAGAIIAVILSFLLFLDKLKVHWYNQRRGREAVKEYTFYLKAVNTVENIMHVNSDQQLVTSVALLFAINHQACEITAYHYNLACTMLLMGIITHLNTLISIPDFLYKGKAVAAYRCFGIACQTVISGIVFSARHSKTWPAKAQSLAILPAACFENMNATDGLGFSDFVTFAQNVTAGSTANTTANTTQILNNINVITSAEAGMGEYATLVTFMFLALLVLLFDYAENKLGKKDKKHVLIHPISLRWSTIIFSAISILASSIIIGISYKRYNSLRDGMEIPAWYDAGSEDAWTYSQILPILLMGSGSIAALKAMTEAFGGIKTQRFEDHMEKVLNGAEKAYSDAGSVEYNGSPLVPQTA</sequence>
<keyword evidence="1" id="KW-1133">Transmembrane helix</keyword>
<dbReference type="EMBL" id="JAAMPI010000669">
    <property type="protein sequence ID" value="KAF4629501.1"/>
    <property type="molecule type" value="Genomic_DNA"/>
</dbReference>
<evidence type="ECO:0000256" key="1">
    <source>
        <dbReference type="SAM" id="Phobius"/>
    </source>
</evidence>
<evidence type="ECO:0000313" key="3">
    <source>
        <dbReference type="Proteomes" id="UP000566819"/>
    </source>
</evidence>
<dbReference type="Proteomes" id="UP000566819">
    <property type="component" value="Unassembled WGS sequence"/>
</dbReference>
<gene>
    <name evidence="2" type="ORF">G7Y89_g8651</name>
</gene>
<keyword evidence="1" id="KW-0812">Transmembrane</keyword>
<accession>A0A8H4W0V7</accession>
<feature type="transmembrane region" description="Helical" evidence="1">
    <location>
        <begin position="258"/>
        <end position="277"/>
    </location>
</feature>
<dbReference type="InterPro" id="IPR053018">
    <property type="entry name" value="Elsinochrome_Biosynth-Asso"/>
</dbReference>
<feature type="transmembrane region" description="Helical" evidence="1">
    <location>
        <begin position="164"/>
        <end position="184"/>
    </location>
</feature>
<organism evidence="2 3">
    <name type="scientific">Cudoniella acicularis</name>
    <dbReference type="NCBI Taxonomy" id="354080"/>
    <lineage>
        <taxon>Eukaryota</taxon>
        <taxon>Fungi</taxon>
        <taxon>Dikarya</taxon>
        <taxon>Ascomycota</taxon>
        <taxon>Pezizomycotina</taxon>
        <taxon>Leotiomycetes</taxon>
        <taxon>Helotiales</taxon>
        <taxon>Tricladiaceae</taxon>
        <taxon>Cudoniella</taxon>
    </lineage>
</organism>
<feature type="transmembrane region" description="Helical" evidence="1">
    <location>
        <begin position="298"/>
        <end position="319"/>
    </location>
</feature>
<comment type="caution">
    <text evidence="2">The sequence shown here is derived from an EMBL/GenBank/DDBJ whole genome shotgun (WGS) entry which is preliminary data.</text>
</comment>
<reference evidence="2 3" key="1">
    <citation type="submission" date="2020-03" db="EMBL/GenBank/DDBJ databases">
        <title>Draft Genome Sequence of Cudoniella acicularis.</title>
        <authorList>
            <person name="Buettner E."/>
            <person name="Kellner H."/>
        </authorList>
    </citation>
    <scope>NUCLEOTIDE SEQUENCE [LARGE SCALE GENOMIC DNA]</scope>
    <source>
        <strain evidence="2 3">DSM 108380</strain>
    </source>
</reference>
<dbReference type="AlphaFoldDB" id="A0A8H4W0V7"/>
<name>A0A8H4W0V7_9HELO</name>
<protein>
    <submittedName>
        <fullName evidence="2">Uncharacterized protein</fullName>
    </submittedName>
</protein>
<dbReference type="OrthoDB" id="5427664at2759"/>
<proteinExistence type="predicted"/>
<keyword evidence="1" id="KW-0472">Membrane</keyword>
<feature type="transmembrane region" description="Helical" evidence="1">
    <location>
        <begin position="49"/>
        <end position="68"/>
    </location>
</feature>
<evidence type="ECO:0000313" key="2">
    <source>
        <dbReference type="EMBL" id="KAF4629501.1"/>
    </source>
</evidence>
<keyword evidence="3" id="KW-1185">Reference proteome</keyword>
<dbReference type="PANTHER" id="PTHR37577:SF1">
    <property type="entry name" value="INTEGRAL MEMBRANE PROTEIN"/>
    <property type="match status" value="1"/>
</dbReference>
<dbReference type="PANTHER" id="PTHR37577">
    <property type="entry name" value="INTEGRAL MEMBRANE PROTEIN"/>
    <property type="match status" value="1"/>
</dbReference>